<dbReference type="GO" id="GO:0016627">
    <property type="term" value="F:oxidoreductase activity, acting on the CH-CH group of donors"/>
    <property type="evidence" value="ECO:0007669"/>
    <property type="project" value="UniProtKB-ARBA"/>
</dbReference>
<evidence type="ECO:0000256" key="4">
    <source>
        <dbReference type="ARBA" id="ARBA00023002"/>
    </source>
</evidence>
<dbReference type="AlphaFoldDB" id="U1FLU1"/>
<keyword evidence="3 5" id="KW-0274">FAD</keyword>
<dbReference type="EMBL" id="AVQI01000032">
    <property type="protein sequence ID" value="ERK03490.1"/>
    <property type="molecule type" value="Genomic_DNA"/>
</dbReference>
<comment type="caution">
    <text evidence="8">The sequence shown here is derived from an EMBL/GenBank/DDBJ whole genome shotgun (WGS) entry which is preliminary data.</text>
</comment>
<dbReference type="EMBL" id="AUZJ01000032">
    <property type="protein sequence ID" value="ERF60813.1"/>
    <property type="molecule type" value="Genomic_DNA"/>
</dbReference>
<dbReference type="SMART" id="SM00900">
    <property type="entry name" value="FMN_bind"/>
    <property type="match status" value="1"/>
</dbReference>
<dbReference type="eggNOG" id="COG1053">
    <property type="taxonomic scope" value="Bacteria"/>
</dbReference>
<feature type="domain" description="FMN-binding" evidence="7">
    <location>
        <begin position="125"/>
        <end position="199"/>
    </location>
</feature>
<evidence type="ECO:0000256" key="6">
    <source>
        <dbReference type="SAM" id="Phobius"/>
    </source>
</evidence>
<dbReference type="InterPro" id="IPR007329">
    <property type="entry name" value="FMN-bd"/>
</dbReference>
<keyword evidence="6" id="KW-0812">Transmembrane</keyword>
<evidence type="ECO:0000256" key="5">
    <source>
        <dbReference type="RuleBase" id="RU366062"/>
    </source>
</evidence>
<dbReference type="InterPro" id="IPR050315">
    <property type="entry name" value="FAD-oxidoreductase_2"/>
</dbReference>
<name>U1FLU1_TRESO</name>
<comment type="similarity">
    <text evidence="1 5">Belongs to the FAD-dependent oxidoreductase 2 family. FRD/SDH subfamily.</text>
</comment>
<keyword evidence="6" id="KW-0472">Membrane</keyword>
<dbReference type="NCBIfam" id="TIGR01813">
    <property type="entry name" value="flavo_cyto_c"/>
    <property type="match status" value="1"/>
</dbReference>
<organism evidence="8 10">
    <name type="scientific">Treponema socranskii subsp. socranskii VPI DR56BR1116 = ATCC 35536</name>
    <dbReference type="NCBI Taxonomy" id="1125725"/>
    <lineage>
        <taxon>Bacteria</taxon>
        <taxon>Pseudomonadati</taxon>
        <taxon>Spirochaetota</taxon>
        <taxon>Spirochaetia</taxon>
        <taxon>Spirochaetales</taxon>
        <taxon>Treponemataceae</taxon>
        <taxon>Treponema</taxon>
    </lineage>
</organism>
<dbReference type="Gene3D" id="3.90.1010.20">
    <property type="match status" value="1"/>
</dbReference>
<dbReference type="InterPro" id="IPR003953">
    <property type="entry name" value="FAD-dep_OxRdtase_2_FAD-bd"/>
</dbReference>
<dbReference type="FunFam" id="3.90.700.10:FF:000007">
    <property type="entry name" value="NADH-dependent fumarate reductase"/>
    <property type="match status" value="1"/>
</dbReference>
<dbReference type="SUPFAM" id="SSF56425">
    <property type="entry name" value="Succinate dehydrogenase/fumarate reductase flavoprotein, catalytic domain"/>
    <property type="match status" value="1"/>
</dbReference>
<evidence type="ECO:0000256" key="1">
    <source>
        <dbReference type="ARBA" id="ARBA00008040"/>
    </source>
</evidence>
<evidence type="ECO:0000313" key="11">
    <source>
        <dbReference type="Proteomes" id="UP000016646"/>
    </source>
</evidence>
<dbReference type="PRINTS" id="PR00368">
    <property type="entry name" value="FADPNR"/>
</dbReference>
<evidence type="ECO:0000313" key="9">
    <source>
        <dbReference type="EMBL" id="ERK03490.1"/>
    </source>
</evidence>
<proteinExistence type="inferred from homology"/>
<evidence type="ECO:0000313" key="8">
    <source>
        <dbReference type="EMBL" id="ERF60813.1"/>
    </source>
</evidence>
<dbReference type="GO" id="GO:0010181">
    <property type="term" value="F:FMN binding"/>
    <property type="evidence" value="ECO:0007669"/>
    <property type="project" value="InterPro"/>
</dbReference>
<feature type="transmembrane region" description="Helical" evidence="6">
    <location>
        <begin position="29"/>
        <end position="52"/>
    </location>
</feature>
<dbReference type="Gene3D" id="3.90.700.10">
    <property type="entry name" value="Succinate dehydrogenase/fumarate reductase flavoprotein, catalytic domain"/>
    <property type="match status" value="1"/>
</dbReference>
<reference evidence="10 11" key="1">
    <citation type="submission" date="2013-08" db="EMBL/GenBank/DDBJ databases">
        <authorList>
            <person name="Durkin A.S."/>
            <person name="Haft D.R."/>
            <person name="McCorrison J."/>
            <person name="Torralba M."/>
            <person name="Gillis M."/>
            <person name="Haft D.H."/>
            <person name="Methe B."/>
            <person name="Sutton G."/>
            <person name="Nelson K.E."/>
        </authorList>
    </citation>
    <scope>NUCLEOTIDE SEQUENCE [LARGE SCALE GENOMIC DNA]</scope>
    <source>
        <strain evidence="9 11">ATCC 35536</strain>
        <strain evidence="8 10">VPI DR56BR1116</strain>
    </source>
</reference>
<feature type="transmembrane region" description="Helical" evidence="6">
    <location>
        <begin position="86"/>
        <end position="106"/>
    </location>
</feature>
<dbReference type="Gene3D" id="3.50.50.60">
    <property type="entry name" value="FAD/NAD(P)-binding domain"/>
    <property type="match status" value="1"/>
</dbReference>
<evidence type="ECO:0000256" key="3">
    <source>
        <dbReference type="ARBA" id="ARBA00022827"/>
    </source>
</evidence>
<dbReference type="Pfam" id="PF04205">
    <property type="entry name" value="FMN_bind"/>
    <property type="match status" value="1"/>
</dbReference>
<evidence type="ECO:0000313" key="10">
    <source>
        <dbReference type="Proteomes" id="UP000016412"/>
    </source>
</evidence>
<dbReference type="SUPFAM" id="SSF51905">
    <property type="entry name" value="FAD/NAD(P)-binding domain"/>
    <property type="match status" value="1"/>
</dbReference>
<dbReference type="EC" id="1.3.99.33" evidence="5"/>
<dbReference type="InterPro" id="IPR027477">
    <property type="entry name" value="Succ_DH/fumarate_Rdtase_cat_sf"/>
</dbReference>
<protein>
    <recommendedName>
        <fullName evidence="5">Urocanate reductase</fullName>
        <ecNumber evidence="5">1.3.99.33</ecNumber>
    </recommendedName>
</protein>
<keyword evidence="4 5" id="KW-0560">Oxidoreductase</keyword>
<comment type="catalytic activity">
    <reaction evidence="5">
        <text>dihydrourocanate + A = urocanate + AH2</text>
        <dbReference type="Rhea" id="RHEA:36059"/>
        <dbReference type="ChEBI" id="CHEBI:13193"/>
        <dbReference type="ChEBI" id="CHEBI:17499"/>
        <dbReference type="ChEBI" id="CHEBI:27247"/>
        <dbReference type="ChEBI" id="CHEBI:72991"/>
        <dbReference type="EC" id="1.3.99.33"/>
    </reaction>
</comment>
<sequence>MNKNHKVVFCGKSNTKPIIACKRKIRKEFFIIFLSGGVIDTMIVFAVVFRILHCARKFVIFLLIEKLDVYYMRTCARGAYMKSKKAIGIAIGMFVIAATAAIAMSAKGKSKGKFVDGEWPGKGEGRNGPIELILSVKGGKIRGAKVTKESETGFAQPAEQFVIDQAVAKQSVEGLDIMSGATITSNATIAALQAAIKASKGETAAAAKAADTSCDIVVIGAGGAGLTAATEAANRGAKVIVLEKMGIVGGNTNSATGGLNAAYTKEQEKLGIKDSKEQFYEDTMKGGKNLNDPALVHTLVDNSAAIVEWLQSDIVGADLSDVGLFGGATNKRIHRPQGGAAIGSHLVPLLYAAAQKQGADIRLNNKVTDIFAENGKPAGVTVTSPNGDYKVKAKAIIIATGGFGANSDMVVKYNPKLAGFGTTNHPGATGDAFEWIKKFDGALTQMEQIQTHPTVVPGKGIMITEAVRGNGAILVSRTGKRFINEMETRDVVSAAILKEPNKTAFLVFDQDVRASLKAIEGYAKKGLLTEAATPAELAQKLGIPAAEFEKTLNTYAGYVHNKKDADFNRNPNGLERDLTKGPYYAIEVGPAVHHTMGGIKIDTKTEVLNTKGNVIPGLFAAGEVTGGVHGANRLGGNAVADIEVFGKIAGDAACDYIKK</sequence>
<evidence type="ECO:0000259" key="7">
    <source>
        <dbReference type="SMART" id="SM00900"/>
    </source>
</evidence>
<keyword evidence="6" id="KW-1133">Transmembrane helix</keyword>
<dbReference type="PANTHER" id="PTHR43400:SF7">
    <property type="entry name" value="FAD-DEPENDENT OXIDOREDUCTASE 2 FAD BINDING DOMAIN-CONTAINING PROTEIN"/>
    <property type="match status" value="1"/>
</dbReference>
<dbReference type="PANTHER" id="PTHR43400">
    <property type="entry name" value="FUMARATE REDUCTASE"/>
    <property type="match status" value="1"/>
</dbReference>
<dbReference type="Proteomes" id="UP000016412">
    <property type="component" value="Unassembled WGS sequence"/>
</dbReference>
<dbReference type="Proteomes" id="UP000016646">
    <property type="component" value="Unassembled WGS sequence"/>
</dbReference>
<dbReference type="GO" id="GO:0016020">
    <property type="term" value="C:membrane"/>
    <property type="evidence" value="ECO:0007669"/>
    <property type="project" value="InterPro"/>
</dbReference>
<gene>
    <name evidence="9" type="ORF">HMPREF0860_2503</name>
    <name evidence="8" type="ORF">HMPREF1325_0090</name>
</gene>
<evidence type="ECO:0000256" key="2">
    <source>
        <dbReference type="ARBA" id="ARBA00022630"/>
    </source>
</evidence>
<keyword evidence="2 5" id="KW-0285">Flavoprotein</keyword>
<keyword evidence="11" id="KW-1185">Reference proteome</keyword>
<dbReference type="STRING" id="1125725.HMPREF1325_0090"/>
<dbReference type="InterPro" id="IPR036188">
    <property type="entry name" value="FAD/NAD-bd_sf"/>
</dbReference>
<accession>U1FLU1</accession>
<comment type="cofactor">
    <cofactor evidence="5">
        <name>FAD</name>
        <dbReference type="ChEBI" id="CHEBI:57692"/>
    </cofactor>
    <text evidence="5">Binds 1 FAD per subunit.</text>
</comment>
<dbReference type="Pfam" id="PF00890">
    <property type="entry name" value="FAD_binding_2"/>
    <property type="match status" value="1"/>
</dbReference>
<comment type="cofactor">
    <cofactor evidence="5">
        <name>FMN</name>
        <dbReference type="ChEBI" id="CHEBI:58210"/>
    </cofactor>
    <text evidence="5">Binds 1 or 2 FMN covalently per subunit.</text>
</comment>
<dbReference type="InterPro" id="IPR010960">
    <property type="entry name" value="Flavocytochrome_c"/>
</dbReference>
<dbReference type="PATRIC" id="fig|1125725.3.peg.1207"/>